<dbReference type="PROSITE" id="PS50021">
    <property type="entry name" value="CH"/>
    <property type="match status" value="2"/>
</dbReference>
<dbReference type="InterPro" id="IPR001715">
    <property type="entry name" value="CH_dom"/>
</dbReference>
<evidence type="ECO:0000256" key="5">
    <source>
        <dbReference type="ARBA" id="ARBA00022618"/>
    </source>
</evidence>
<keyword evidence="5" id="KW-0132">Cell division</keyword>
<organism evidence="16 17">
    <name type="scientific">Nephila pilipes</name>
    <name type="common">Giant wood spider</name>
    <name type="synonym">Nephila maculata</name>
    <dbReference type="NCBI Taxonomy" id="299642"/>
    <lineage>
        <taxon>Eukaryota</taxon>
        <taxon>Metazoa</taxon>
        <taxon>Ecdysozoa</taxon>
        <taxon>Arthropoda</taxon>
        <taxon>Chelicerata</taxon>
        <taxon>Arachnida</taxon>
        <taxon>Araneae</taxon>
        <taxon>Araneomorphae</taxon>
        <taxon>Entelegynae</taxon>
        <taxon>Araneoidea</taxon>
        <taxon>Nephilidae</taxon>
        <taxon>Nephila</taxon>
    </lineage>
</organism>
<feature type="region of interest" description="Disordered" evidence="14">
    <location>
        <begin position="426"/>
        <end position="459"/>
    </location>
</feature>
<dbReference type="CDD" id="cd23767">
    <property type="entry name" value="IQCD"/>
    <property type="match status" value="2"/>
</dbReference>
<dbReference type="GO" id="GO:0051301">
    <property type="term" value="P:cell division"/>
    <property type="evidence" value="ECO:0007669"/>
    <property type="project" value="UniProtKB-KW"/>
</dbReference>
<evidence type="ECO:0000313" key="16">
    <source>
        <dbReference type="EMBL" id="GFU52555.1"/>
    </source>
</evidence>
<evidence type="ECO:0000256" key="12">
    <source>
        <dbReference type="ARBA" id="ARBA00023306"/>
    </source>
</evidence>
<feature type="compositionally biased region" description="Low complexity" evidence="14">
    <location>
        <begin position="443"/>
        <end position="458"/>
    </location>
</feature>
<dbReference type="GO" id="GO:0003779">
    <property type="term" value="F:actin binding"/>
    <property type="evidence" value="ECO:0007669"/>
    <property type="project" value="UniProtKB-KW"/>
</dbReference>
<dbReference type="SUPFAM" id="SSF52540">
    <property type="entry name" value="P-loop containing nucleoside triphosphate hydrolases"/>
    <property type="match status" value="11"/>
</dbReference>
<dbReference type="GO" id="GO:0005516">
    <property type="term" value="F:calmodulin binding"/>
    <property type="evidence" value="ECO:0007669"/>
    <property type="project" value="UniProtKB-KW"/>
</dbReference>
<evidence type="ECO:0000256" key="3">
    <source>
        <dbReference type="ARBA" id="ARBA00022490"/>
    </source>
</evidence>
<evidence type="ECO:0000256" key="11">
    <source>
        <dbReference type="ARBA" id="ARBA00023242"/>
    </source>
</evidence>
<dbReference type="Pfam" id="PF15780">
    <property type="entry name" value="ASH"/>
    <property type="match status" value="1"/>
</dbReference>
<dbReference type="EMBL" id="BMAW01038561">
    <property type="protein sequence ID" value="GFU52555.1"/>
    <property type="molecule type" value="Genomic_DNA"/>
</dbReference>
<dbReference type="InterPro" id="IPR036872">
    <property type="entry name" value="CH_dom_sf"/>
</dbReference>
<evidence type="ECO:0000256" key="1">
    <source>
        <dbReference type="ARBA" id="ARBA00004123"/>
    </source>
</evidence>
<evidence type="ECO:0000256" key="6">
    <source>
        <dbReference type="ARBA" id="ARBA00022737"/>
    </source>
</evidence>
<dbReference type="SUPFAM" id="SSF47576">
    <property type="entry name" value="Calponin-homology domain, CH-domain"/>
    <property type="match status" value="1"/>
</dbReference>
<dbReference type="GO" id="GO:0051295">
    <property type="term" value="P:establishment of meiotic spindle localization"/>
    <property type="evidence" value="ECO:0007669"/>
    <property type="project" value="TreeGrafter"/>
</dbReference>
<keyword evidence="6" id="KW-0677">Repeat</keyword>
<feature type="compositionally biased region" description="Basic residues" evidence="14">
    <location>
        <begin position="426"/>
        <end position="442"/>
    </location>
</feature>
<evidence type="ECO:0000256" key="8">
    <source>
        <dbReference type="ARBA" id="ARBA00022860"/>
    </source>
</evidence>
<name>A0A8X6UM48_NEPPI</name>
<dbReference type="OrthoDB" id="2148418at2759"/>
<dbReference type="InterPro" id="IPR031549">
    <property type="entry name" value="ASH"/>
</dbReference>
<dbReference type="InterPro" id="IPR000048">
    <property type="entry name" value="IQ_motif_EF-hand-BS"/>
</dbReference>
<keyword evidence="17" id="KW-1185">Reference proteome</keyword>
<keyword evidence="12" id="KW-0131">Cell cycle</keyword>
<dbReference type="CDD" id="cd21223">
    <property type="entry name" value="CH_ASPM_rpt1"/>
    <property type="match status" value="1"/>
</dbReference>
<evidence type="ECO:0000256" key="10">
    <source>
        <dbReference type="ARBA" id="ARBA00023203"/>
    </source>
</evidence>
<keyword evidence="11" id="KW-0539">Nucleus</keyword>
<dbReference type="GO" id="GO:0005737">
    <property type="term" value="C:cytoplasm"/>
    <property type="evidence" value="ECO:0007669"/>
    <property type="project" value="UniProtKB-SubCell"/>
</dbReference>
<feature type="domain" description="Calponin-homology (CH)" evidence="15">
    <location>
        <begin position="725"/>
        <end position="857"/>
    </location>
</feature>
<dbReference type="Gene3D" id="1.10.418.10">
    <property type="entry name" value="Calponin-like domain"/>
    <property type="match status" value="2"/>
</dbReference>
<evidence type="ECO:0000256" key="9">
    <source>
        <dbReference type="ARBA" id="ARBA00023054"/>
    </source>
</evidence>
<dbReference type="PANTHER" id="PTHR22706:SF1">
    <property type="entry name" value="ASSEMBLY FACTOR FOR SPINDLE MICROTUBULES"/>
    <property type="match status" value="1"/>
</dbReference>
<keyword evidence="8" id="KW-0112">Calmodulin-binding</keyword>
<evidence type="ECO:0000256" key="2">
    <source>
        <dbReference type="ARBA" id="ARBA00004496"/>
    </source>
</evidence>
<dbReference type="GO" id="GO:0007051">
    <property type="term" value="P:spindle organization"/>
    <property type="evidence" value="ECO:0007669"/>
    <property type="project" value="TreeGrafter"/>
</dbReference>
<dbReference type="Pfam" id="PF00612">
    <property type="entry name" value="IQ"/>
    <property type="match status" value="33"/>
</dbReference>
<reference evidence="16" key="1">
    <citation type="submission" date="2020-08" db="EMBL/GenBank/DDBJ databases">
        <title>Multicomponent nature underlies the extraordinary mechanical properties of spider dragline silk.</title>
        <authorList>
            <person name="Kono N."/>
            <person name="Nakamura H."/>
            <person name="Mori M."/>
            <person name="Yoshida Y."/>
            <person name="Ohtoshi R."/>
            <person name="Malay A.D."/>
            <person name="Moran D.A.P."/>
            <person name="Tomita M."/>
            <person name="Numata K."/>
            <person name="Arakawa K."/>
        </authorList>
    </citation>
    <scope>NUCLEOTIDE SEQUENCE</scope>
</reference>
<dbReference type="PROSITE" id="PS50096">
    <property type="entry name" value="IQ"/>
    <property type="match status" value="29"/>
</dbReference>
<feature type="domain" description="Calponin-homology (CH)" evidence="15">
    <location>
        <begin position="913"/>
        <end position="1054"/>
    </location>
</feature>
<dbReference type="Pfam" id="PF00307">
    <property type="entry name" value="CH"/>
    <property type="match status" value="1"/>
</dbReference>
<dbReference type="InterPro" id="IPR051185">
    <property type="entry name" value="ASPM"/>
</dbReference>
<dbReference type="Gene3D" id="1.20.5.190">
    <property type="match status" value="20"/>
</dbReference>
<evidence type="ECO:0000256" key="13">
    <source>
        <dbReference type="SAM" id="Coils"/>
    </source>
</evidence>
<evidence type="ECO:0000256" key="4">
    <source>
        <dbReference type="ARBA" id="ARBA00022553"/>
    </source>
</evidence>
<evidence type="ECO:0000259" key="15">
    <source>
        <dbReference type="PROSITE" id="PS50021"/>
    </source>
</evidence>
<accession>A0A8X6UM48</accession>
<dbReference type="GO" id="GO:0005634">
    <property type="term" value="C:nucleus"/>
    <property type="evidence" value="ECO:0007669"/>
    <property type="project" value="UniProtKB-SubCell"/>
</dbReference>
<keyword evidence="10" id="KW-0009">Actin-binding</keyword>
<comment type="subcellular location">
    <subcellularLocation>
        <location evidence="2">Cytoplasm</location>
    </subcellularLocation>
    <subcellularLocation>
        <location evidence="1">Nucleus</location>
    </subcellularLocation>
</comment>
<keyword evidence="7" id="KW-0498">Mitosis</keyword>
<evidence type="ECO:0000313" key="17">
    <source>
        <dbReference type="Proteomes" id="UP000887013"/>
    </source>
</evidence>
<proteinExistence type="predicted"/>
<evidence type="ECO:0000256" key="14">
    <source>
        <dbReference type="SAM" id="MobiDB-lite"/>
    </source>
</evidence>
<dbReference type="PANTHER" id="PTHR22706">
    <property type="entry name" value="ASSEMBLY FACTOR FOR SPINDLE MICROTUBULES"/>
    <property type="match status" value="1"/>
</dbReference>
<dbReference type="SMART" id="SM00033">
    <property type="entry name" value="CH"/>
    <property type="match status" value="2"/>
</dbReference>
<feature type="coiled-coil region" evidence="13">
    <location>
        <begin position="1123"/>
        <end position="1157"/>
    </location>
</feature>
<sequence length="2559" mass="302976">MEFYKKKRSPTFQPKYSQCFTIKAQCSPETKEEEKYVLELKPFAISPHIAFDRVKIGSSKTCILFFFNPLEIQQEVYVEKFPFEKGFDIAETKFCVPPLKEIGIEITWTPEKSVGYRETVLFKTSTGTRAQVIFHGTAYTPKKQKSRKGLIKKDIQKSPKSNKITTVDKSAIISTVYEEDVKENMNFISAKNKDFTLLSTPQFFPVQRKSIHPIELSDSPVRRQTYTINSMLRASQIGTDIKNIPIFPTVNQIKDESILKERSTKLDENHVKNFYPNTTAELNKGPNIRKVIQVEKNLEVFNDSLESSTLDLSPETDLEVNTDPVHSTAFTFSDTPWNDESCCKNIELTNGNELSSISCFNNGLSENIIQKRKLQSTGLEDLNNVKKSCSSVAFEVTDTIFSKPSEITLDLPHISSKQKQVTRFKHKNIANSKKQVKTHKLSKSISDSSDSNKGKNLSTSSLIQKKPSRFLPQRLNLKKSKVFDKIIHQNPYATFNSYYDEYWKEKQESAFTNWLNFILTPNDDFGSDDIKVNSAEIWVESMKDAAPLRAPSKEELSFKTYTAVKQLNQLRKAACNLYQSDQLSQVIKKIEKEVDLKKIIVRKDRALHADLGIKQDLLQMLLSYNPLWLRIGLETIYGEIIPLQTNNDIIGLSRFIIHRFLSNPDIVTKFAYSSVINYFKPGYEDCIKRFTLKKFILLVFFLDVAKRSHLIIHNPCLFCKSAKYKNSRSLLLTFSREYLSGEGDITKHLRYLGCTVQHEQTPLEEFDYAVRNIAVDLRCGLRLGKVIEILLQDWSISKILRANTLNRLAKIHNNEVILQALEKASCQIEDNIDPRDIVDGNREKTLSLLWQIIFKTQISKHVNLDVLKKENSYLRRSLQLKADVATFNALQNLSDGEDNFEMEILNSKLYKENEVIQQLFQWCQNVCAHYGVKVHNFTSSFSDGRALCFILHHYHPNLLPRKKIHKETSMHYFEKQMDAAEDEDCPFPPESRELTTELMDKLVKNEKENLELAFQKLQEIGQIPKMSFPNYVQNRLPDEKVVIILVSYINIRLMELSVEIRAARTILLAYRKWCLRRKREKLRIQIAAAVKIQRYWRSYLIQKRKQMEEIAAIKIQCFWKMCAAKKKLELLRYEKLLKNLNEKAAVIQAAYRKYRLRKYQQKHFKASVLLQSHARKWLQMKKYNVLRSSVIKIQQWWRAAVISRNIRLDFLLKRKLIVRLQSHIKRLIAQNKYKKQRQSAIVIQKNVRKIIARKKFLKLKTNVLFIENYWLNILLGREMRKKYIKNRLSIIKLQSMCKMLIAKRNYKNLKKAVSIIQRYRYGKKQRMIYLKWRNDIIKVQALFRMYKSKKEYCKQRKAIILIQSIWRGYSAKKKFLALKSSVINIQQFYRGYRLMCFQRHKFLVMKNGFTKLQAYFHGNKARKEFCNQRNATLKIQSVFRCYIAKKRFLVLKSSAIKIQKYYRGYKLMCSDKHKLSLMQTGFIRLQAQFRAYKARNKFCEQKRAVIIIQSAFRSYTSRKIYLTLKLCTIKIQQYYRGYRLMCSEKHKYLLQINGFIKLQAQYRSYKAIKEYCKQKLSAVLIQKTFKGYIAKKRFLTLKSSTMKIQKCYRGYQQMCSDRQQYLIQKEGFVKLQAQFRAYRKRKEFCMQRKAAITVQKIFRGYIAKKKYIILRSYVIKIQKYYRGYNLTCSEKKKYLTQKIGFIKLQAQFRAYKTQKEFCLQKKAAVSIQKKFRSYIAKKRFLALKDSAVKIQRYYRGYRLMCSEKQRYIVQKNSVIKLQALFRAYILKKKFLKQKRAAVVIQSAFRCCINKKKYFAIKSSTIKIQKYYRGYQLTCSERQKYFTQKTGFIKLQAQFRAYKARKEFCRQKEAAICLQSAFRTYICKKEFSTLKSSAIKIQKYYRGYRLTCSERQKYFTQKTGFIKLQAQFRAYKARKEFCRQKEAAICLQSAFRTYICKKKFLAFKLSAIKIQKYYQGFQLMCLEREKYLIQKNGFTKLQAQFRRCKGRREFCKQKEAAVTIQKTFRSYLAKKKFSVLKSSATKIQKYYRGYQLVCSEKQKYLVQKSGFLKLQAVYRGVKVRKNVKILQRSAVIIQSHCRKIIAMKRYKELKQKCIIIQQKYRAQQEMKKQVHEYQNIRKMVIIIQAAVRCYLKRKQYMTMKAATIQIQSYARMLKCRKDYANTRGRIIFIQRLYHCKYVLNKERKNCIKIQSYWRGYKARKEFKRKIKAIILIQQYFQQWKERQLQAESDVYRQWYLHLRVSTIRFQRQARIYLQRRTKSAIHIQSYVRMWLTRLKYKREKAAIKIQATWRAYKVRQSITDKAIIKYRENIKAATLDEYSCLKNRTRRALKVLLTDKNLRNILSALQNLEVCTRLSSVCCERLQQSEGLSVIIKLVRMCNRSVPHQEIIKFSTDILLNLAKYKKTVDSVWAEKDSLGTILNLMHIYRENGLPIFTKCCTLFWIFSQDPEKAEVLKNCAFTEQIQRFYMLSLKRKGLEEKRLHSKTVASANTMNSFMRYHSINTRESIPIEPDWVLGRSKRREFKDAFTAVLSLMVSLELIA</sequence>
<evidence type="ECO:0000256" key="7">
    <source>
        <dbReference type="ARBA" id="ARBA00022776"/>
    </source>
</evidence>
<dbReference type="Proteomes" id="UP000887013">
    <property type="component" value="Unassembled WGS sequence"/>
</dbReference>
<dbReference type="GO" id="GO:0000278">
    <property type="term" value="P:mitotic cell cycle"/>
    <property type="evidence" value="ECO:0007669"/>
    <property type="project" value="TreeGrafter"/>
</dbReference>
<comment type="caution">
    <text evidence="16">The sequence shown here is derived from an EMBL/GenBank/DDBJ whole genome shotgun (WGS) entry which is preliminary data.</text>
</comment>
<dbReference type="PROSITE" id="PS00019">
    <property type="entry name" value="ACTININ_1"/>
    <property type="match status" value="1"/>
</dbReference>
<keyword evidence="3" id="KW-0963">Cytoplasm</keyword>
<dbReference type="InterPro" id="IPR001589">
    <property type="entry name" value="Actinin_actin-bd_CS"/>
</dbReference>
<gene>
    <name evidence="16" type="primary">ASPM</name>
    <name evidence="16" type="ORF">NPIL_415301</name>
</gene>
<dbReference type="CDD" id="cd21224">
    <property type="entry name" value="CH_ASPM_rpt2"/>
    <property type="match status" value="1"/>
</dbReference>
<protein>
    <submittedName>
        <fullName evidence="16">Abnormal spindle-like microcephaly-associated protein homolog</fullName>
    </submittedName>
</protein>
<dbReference type="GO" id="GO:0000922">
    <property type="term" value="C:spindle pole"/>
    <property type="evidence" value="ECO:0007669"/>
    <property type="project" value="TreeGrafter"/>
</dbReference>
<dbReference type="SMART" id="SM00015">
    <property type="entry name" value="IQ"/>
    <property type="match status" value="45"/>
</dbReference>
<dbReference type="InterPro" id="IPR027417">
    <property type="entry name" value="P-loop_NTPase"/>
</dbReference>
<keyword evidence="4" id="KW-0597">Phosphoprotein</keyword>
<keyword evidence="9 13" id="KW-0175">Coiled coil</keyword>